<gene>
    <name evidence="1" type="ORF">RO3G_00609</name>
</gene>
<dbReference type="Proteomes" id="UP000009138">
    <property type="component" value="Unassembled WGS sequence"/>
</dbReference>
<organism evidence="1 2">
    <name type="scientific">Rhizopus delemar (strain RA 99-880 / ATCC MYA-4621 / FGSC 9543 / NRRL 43880)</name>
    <name type="common">Mucormycosis agent</name>
    <name type="synonym">Rhizopus arrhizus var. delemar</name>
    <dbReference type="NCBI Taxonomy" id="246409"/>
    <lineage>
        <taxon>Eukaryota</taxon>
        <taxon>Fungi</taxon>
        <taxon>Fungi incertae sedis</taxon>
        <taxon>Mucoromycota</taxon>
        <taxon>Mucoromycotina</taxon>
        <taxon>Mucoromycetes</taxon>
        <taxon>Mucorales</taxon>
        <taxon>Mucorineae</taxon>
        <taxon>Rhizopodaceae</taxon>
        <taxon>Rhizopus</taxon>
    </lineage>
</organism>
<protein>
    <submittedName>
        <fullName evidence="1">Uncharacterized protein</fullName>
    </submittedName>
</protein>
<dbReference type="EMBL" id="CH476732">
    <property type="protein sequence ID" value="EIE75905.1"/>
    <property type="molecule type" value="Genomic_DNA"/>
</dbReference>
<dbReference type="InParanoid" id="I1BI75"/>
<keyword evidence="2" id="KW-1185">Reference proteome</keyword>
<accession>I1BI75</accession>
<sequence>MTAPLNESINSPILKNIGDFQDITEYFIE</sequence>
<dbReference type="RefSeq" id="XP_067511301.1">
    <property type="nucleotide sequence ID" value="XM_067655200.1"/>
</dbReference>
<dbReference type="GeneID" id="93607581"/>
<reference evidence="1 2" key="1">
    <citation type="journal article" date="2009" name="PLoS Genet.">
        <title>Genomic analysis of the basal lineage fungus Rhizopus oryzae reveals a whole-genome duplication.</title>
        <authorList>
            <person name="Ma L.-J."/>
            <person name="Ibrahim A.S."/>
            <person name="Skory C."/>
            <person name="Grabherr M.G."/>
            <person name="Burger G."/>
            <person name="Butler M."/>
            <person name="Elias M."/>
            <person name="Idnurm A."/>
            <person name="Lang B.F."/>
            <person name="Sone T."/>
            <person name="Abe A."/>
            <person name="Calvo S.E."/>
            <person name="Corrochano L.M."/>
            <person name="Engels R."/>
            <person name="Fu J."/>
            <person name="Hansberg W."/>
            <person name="Kim J.-M."/>
            <person name="Kodira C.D."/>
            <person name="Koehrsen M.J."/>
            <person name="Liu B."/>
            <person name="Miranda-Saavedra D."/>
            <person name="O'Leary S."/>
            <person name="Ortiz-Castellanos L."/>
            <person name="Poulter R."/>
            <person name="Rodriguez-Romero J."/>
            <person name="Ruiz-Herrera J."/>
            <person name="Shen Y.-Q."/>
            <person name="Zeng Q."/>
            <person name="Galagan J."/>
            <person name="Birren B.W."/>
            <person name="Cuomo C.A."/>
            <person name="Wickes B.L."/>
        </authorList>
    </citation>
    <scope>NUCLEOTIDE SEQUENCE [LARGE SCALE GENOMIC DNA]</scope>
    <source>
        <strain evidence="2">RA 99-880 / ATCC MYA-4621 / FGSC 9543 / NRRL 43880</strain>
    </source>
</reference>
<dbReference type="VEuPathDB" id="FungiDB:RO3G_00609"/>
<evidence type="ECO:0000313" key="2">
    <source>
        <dbReference type="Proteomes" id="UP000009138"/>
    </source>
</evidence>
<dbReference type="AlphaFoldDB" id="I1BI75"/>
<evidence type="ECO:0000313" key="1">
    <source>
        <dbReference type="EMBL" id="EIE75905.1"/>
    </source>
</evidence>
<name>I1BI75_RHIO9</name>
<proteinExistence type="predicted"/>